<dbReference type="InterPro" id="IPR011611">
    <property type="entry name" value="PfkB_dom"/>
</dbReference>
<protein>
    <submittedName>
        <fullName evidence="5">2-dehydro-3-deoxygluconokinase</fullName>
    </submittedName>
</protein>
<dbReference type="GO" id="GO:0006974">
    <property type="term" value="P:DNA damage response"/>
    <property type="evidence" value="ECO:0007669"/>
    <property type="project" value="TreeGrafter"/>
</dbReference>
<dbReference type="PROSITE" id="PS00584">
    <property type="entry name" value="PFKB_KINASES_2"/>
    <property type="match status" value="1"/>
</dbReference>
<comment type="caution">
    <text evidence="5">The sequence shown here is derived from an EMBL/GenBank/DDBJ whole genome shotgun (WGS) entry which is preliminary data.</text>
</comment>
<dbReference type="GO" id="GO:0019698">
    <property type="term" value="P:D-galacturonate catabolic process"/>
    <property type="evidence" value="ECO:0007669"/>
    <property type="project" value="TreeGrafter"/>
</dbReference>
<evidence type="ECO:0000259" key="4">
    <source>
        <dbReference type="Pfam" id="PF00294"/>
    </source>
</evidence>
<dbReference type="AlphaFoldDB" id="A0A919BK07"/>
<keyword evidence="2" id="KW-0808">Transferase</keyword>
<dbReference type="GO" id="GO:0008673">
    <property type="term" value="F:2-dehydro-3-deoxygluconokinase activity"/>
    <property type="evidence" value="ECO:0007669"/>
    <property type="project" value="TreeGrafter"/>
</dbReference>
<organism evidence="5 6">
    <name type="scientific">Thalassotalea marina</name>
    <dbReference type="NCBI Taxonomy" id="1673741"/>
    <lineage>
        <taxon>Bacteria</taxon>
        <taxon>Pseudomonadati</taxon>
        <taxon>Pseudomonadota</taxon>
        <taxon>Gammaproteobacteria</taxon>
        <taxon>Alteromonadales</taxon>
        <taxon>Colwelliaceae</taxon>
        <taxon>Thalassotalea</taxon>
    </lineage>
</organism>
<dbReference type="GO" id="GO:0042840">
    <property type="term" value="P:D-glucuronate catabolic process"/>
    <property type="evidence" value="ECO:0007669"/>
    <property type="project" value="TreeGrafter"/>
</dbReference>
<dbReference type="EMBL" id="BNCK01000006">
    <property type="protein sequence ID" value="GHF97288.1"/>
    <property type="molecule type" value="Genomic_DNA"/>
</dbReference>
<proteinExistence type="inferred from homology"/>
<name>A0A919BK07_9GAMM</name>
<dbReference type="GO" id="GO:0005829">
    <property type="term" value="C:cytosol"/>
    <property type="evidence" value="ECO:0007669"/>
    <property type="project" value="TreeGrafter"/>
</dbReference>
<keyword evidence="3" id="KW-0418">Kinase</keyword>
<dbReference type="PANTHER" id="PTHR43085:SF15">
    <property type="entry name" value="2-DEHYDRO-3-DEOXYGLUCONOKINASE"/>
    <property type="match status" value="1"/>
</dbReference>
<gene>
    <name evidence="5" type="primary">kdgK</name>
    <name evidence="5" type="ORF">GCM10017161_26800</name>
</gene>
<reference evidence="5" key="2">
    <citation type="submission" date="2020-09" db="EMBL/GenBank/DDBJ databases">
        <authorList>
            <person name="Sun Q."/>
            <person name="Kim S."/>
        </authorList>
    </citation>
    <scope>NUCLEOTIDE SEQUENCE</scope>
    <source>
        <strain evidence="5">KCTC 42731</strain>
    </source>
</reference>
<dbReference type="SUPFAM" id="SSF53613">
    <property type="entry name" value="Ribokinase-like"/>
    <property type="match status" value="1"/>
</dbReference>
<keyword evidence="6" id="KW-1185">Reference proteome</keyword>
<dbReference type="Proteomes" id="UP000623842">
    <property type="component" value="Unassembled WGS sequence"/>
</dbReference>
<reference evidence="5" key="1">
    <citation type="journal article" date="2014" name="Int. J. Syst. Evol. Microbiol.">
        <title>Complete genome sequence of Corynebacterium casei LMG S-19264T (=DSM 44701T), isolated from a smear-ripened cheese.</title>
        <authorList>
            <consortium name="US DOE Joint Genome Institute (JGI-PGF)"/>
            <person name="Walter F."/>
            <person name="Albersmeier A."/>
            <person name="Kalinowski J."/>
            <person name="Ruckert C."/>
        </authorList>
    </citation>
    <scope>NUCLEOTIDE SEQUENCE</scope>
    <source>
        <strain evidence="5">KCTC 42731</strain>
    </source>
</reference>
<dbReference type="Gene3D" id="3.40.1190.20">
    <property type="match status" value="1"/>
</dbReference>
<comment type="similarity">
    <text evidence="1">Belongs to the carbohydrate kinase PfkB family.</text>
</comment>
<dbReference type="RefSeq" id="WP_189771532.1">
    <property type="nucleotide sequence ID" value="NZ_BNCK01000006.1"/>
</dbReference>
<feature type="domain" description="Carbohydrate kinase PfkB" evidence="4">
    <location>
        <begin position="39"/>
        <end position="317"/>
    </location>
</feature>
<evidence type="ECO:0000313" key="6">
    <source>
        <dbReference type="Proteomes" id="UP000623842"/>
    </source>
</evidence>
<accession>A0A919BK07</accession>
<dbReference type="CDD" id="cd01166">
    <property type="entry name" value="KdgK"/>
    <property type="match status" value="1"/>
</dbReference>
<evidence type="ECO:0000256" key="3">
    <source>
        <dbReference type="ARBA" id="ARBA00022777"/>
    </source>
</evidence>
<dbReference type="PANTHER" id="PTHR43085">
    <property type="entry name" value="HEXOKINASE FAMILY MEMBER"/>
    <property type="match status" value="1"/>
</dbReference>
<dbReference type="InterPro" id="IPR050306">
    <property type="entry name" value="PfkB_Carbo_kinase"/>
</dbReference>
<evidence type="ECO:0000256" key="2">
    <source>
        <dbReference type="ARBA" id="ARBA00022679"/>
    </source>
</evidence>
<dbReference type="Pfam" id="PF00294">
    <property type="entry name" value="PfkB"/>
    <property type="match status" value="1"/>
</dbReference>
<dbReference type="InterPro" id="IPR002173">
    <property type="entry name" value="Carboh/pur_kinase_PfkB_CS"/>
</dbReference>
<evidence type="ECO:0000313" key="5">
    <source>
        <dbReference type="EMBL" id="GHF97288.1"/>
    </source>
</evidence>
<dbReference type="InterPro" id="IPR029056">
    <property type="entry name" value="Ribokinase-like"/>
</dbReference>
<evidence type="ECO:0000256" key="1">
    <source>
        <dbReference type="ARBA" id="ARBA00010688"/>
    </source>
</evidence>
<sequence length="349" mass="38901">MQEKSSEAGQVNDKQRSICFFGEPLLELGCDTFDMLSAKVAGDVFNTAVYLKRLQLFSKNTGRAGLFTCVGDDPLSQKLLTACAQHNIDKRWVYQEKSRTIGRYAVSLDDKGERSFRYWRNDSAARTLFSRVSESVAEEIAQSYEYFYFSGISLAVVENHLRDQMWQFFHSLKSKGVKLVFDTNYRAALWSDAKQAKAEFEKAFNLVELAFVGVEDCQPLFDFNYGSAQGLISIASQFNCPNLVIKNGDKPVLYRGRHGELSVSLKPAPKVIDTTAAGDSFNSGFLFGWLSDAPVADCIRLGAETAAIVIQHLGAIIDDKLFLTGIEPVIYALKMAGEQNNERLLMPAL</sequence>